<name>A0ACC0VD99_9HYPO</name>
<dbReference type="EMBL" id="CM047940">
    <property type="protein sequence ID" value="KAI9904093.1"/>
    <property type="molecule type" value="Genomic_DNA"/>
</dbReference>
<accession>A0ACC0VD99</accession>
<sequence length="561" mass="62822">MASPSPLDNPLGTARKIRIITIGAGASGLNLVRTLRLHLEPRSYVHQIYEKNPCVGGTWYENRYPGCRCDIPSHNYQFSWRPNPEWSSFFSPAEEIGAYLCKICDEEDMAREIRLGCIVMGAEWHAAEAVWKVKLRDVETGEEFEDKSEVLINAGGILNNWKWPNIPGLHDFKGELVHSAAWSKDFNYKGKKVAVIGNGSSGIQIVPELQPHVEKLVHTVRTPTWLVPPRIQLLSAGKTADIMSQLELTPDGDFTAGQIERFKSDPDFYKRFVKLIEQDVNGNFPIVLKDTPLAKETAMKLAGYMKMMLQGNEELCKALIPDFAVGCRRLTPGIGYLESLQAGNTRVLTDHIARVLPQGIETVTGEVIELDAIVCATGFDVSFCPRFPVIGTEDNLQDRWQNDIPKAYMSCAVPGFPNYFTFLGPNAPIGHGSVFTISEHIAKYLVRIIRKLQMENVAWLSPTAAATEELHEHTQRFMPRTAWAAGCSSWFKGGKVEGPVTALHPGGRIHFFHMLEAFRGEDFEYGYREGGRYGYLGNGFSTKEGEGQNSTWYLDEPDKLY</sequence>
<evidence type="ECO:0000313" key="1">
    <source>
        <dbReference type="EMBL" id="KAI9904093.1"/>
    </source>
</evidence>
<evidence type="ECO:0000313" key="2">
    <source>
        <dbReference type="Proteomes" id="UP001163324"/>
    </source>
</evidence>
<proteinExistence type="predicted"/>
<protein>
    <submittedName>
        <fullName evidence="1">Uncharacterized protein</fullName>
    </submittedName>
</protein>
<reference evidence="1" key="1">
    <citation type="submission" date="2022-10" db="EMBL/GenBank/DDBJ databases">
        <title>Complete Genome of Trichothecium roseum strain YXFP-22015, a Plant Pathogen Isolated from Citrus.</title>
        <authorList>
            <person name="Wang Y."/>
            <person name="Zhu L."/>
        </authorList>
    </citation>
    <scope>NUCLEOTIDE SEQUENCE</scope>
    <source>
        <strain evidence="1">YXFP-22015</strain>
    </source>
</reference>
<comment type="caution">
    <text evidence="1">The sequence shown here is derived from an EMBL/GenBank/DDBJ whole genome shotgun (WGS) entry which is preliminary data.</text>
</comment>
<keyword evidence="2" id="KW-1185">Reference proteome</keyword>
<gene>
    <name evidence="1" type="ORF">N3K66_000622</name>
</gene>
<organism evidence="1 2">
    <name type="scientific">Trichothecium roseum</name>
    <dbReference type="NCBI Taxonomy" id="47278"/>
    <lineage>
        <taxon>Eukaryota</taxon>
        <taxon>Fungi</taxon>
        <taxon>Dikarya</taxon>
        <taxon>Ascomycota</taxon>
        <taxon>Pezizomycotina</taxon>
        <taxon>Sordariomycetes</taxon>
        <taxon>Hypocreomycetidae</taxon>
        <taxon>Hypocreales</taxon>
        <taxon>Hypocreales incertae sedis</taxon>
        <taxon>Trichothecium</taxon>
    </lineage>
</organism>
<dbReference type="Proteomes" id="UP001163324">
    <property type="component" value="Chromosome 1"/>
</dbReference>